<dbReference type="FunFam" id="1.20.1250.20:FF:000117">
    <property type="entry name" value="MFS hexose transporter"/>
    <property type="match status" value="1"/>
</dbReference>
<dbReference type="HOGENOM" id="CLU_001265_30_13_1"/>
<dbReference type="NCBIfam" id="TIGR00879">
    <property type="entry name" value="SP"/>
    <property type="match status" value="1"/>
</dbReference>
<keyword evidence="11" id="KW-1185">Reference proteome</keyword>
<protein>
    <submittedName>
        <fullName evidence="10">General substrate transporter</fullName>
    </submittedName>
</protein>
<dbReference type="Pfam" id="PF00083">
    <property type="entry name" value="Sugar_tr"/>
    <property type="match status" value="1"/>
</dbReference>
<feature type="transmembrane region" description="Helical" evidence="8">
    <location>
        <begin position="122"/>
        <end position="141"/>
    </location>
</feature>
<dbReference type="Gene3D" id="1.20.1250.20">
    <property type="entry name" value="MFS general substrate transporter like domains"/>
    <property type="match status" value="1"/>
</dbReference>
<feature type="transmembrane region" description="Helical" evidence="8">
    <location>
        <begin position="302"/>
        <end position="324"/>
    </location>
</feature>
<dbReference type="EMBL" id="KL584730">
    <property type="protein sequence ID" value="KEQ68400.1"/>
    <property type="molecule type" value="Genomic_DNA"/>
</dbReference>
<dbReference type="GO" id="GO:0005351">
    <property type="term" value="F:carbohydrate:proton symporter activity"/>
    <property type="evidence" value="ECO:0007669"/>
    <property type="project" value="TreeGrafter"/>
</dbReference>
<feature type="transmembrane region" description="Helical" evidence="8">
    <location>
        <begin position="147"/>
        <end position="169"/>
    </location>
</feature>
<dbReference type="InterPro" id="IPR020846">
    <property type="entry name" value="MFS_dom"/>
</dbReference>
<dbReference type="Proteomes" id="UP000027730">
    <property type="component" value="Unassembled WGS sequence"/>
</dbReference>
<reference evidence="10 11" key="1">
    <citation type="journal article" date="2014" name="BMC Genomics">
        <title>Genome sequencing of four Aureobasidium pullulans varieties: biotechnological potential, stress tolerance, and description of new species.</title>
        <authorList>
            <person name="Gostin Ar C."/>
            <person name="Ohm R.A."/>
            <person name="Kogej T."/>
            <person name="Sonjak S."/>
            <person name="Turk M."/>
            <person name="Zajc J."/>
            <person name="Zalar P."/>
            <person name="Grube M."/>
            <person name="Sun H."/>
            <person name="Han J."/>
            <person name="Sharma A."/>
            <person name="Chiniquy J."/>
            <person name="Ngan C.Y."/>
            <person name="Lipzen A."/>
            <person name="Barry K."/>
            <person name="Grigoriev I.V."/>
            <person name="Gunde-Cimerman N."/>
        </authorList>
    </citation>
    <scope>NUCLEOTIDE SEQUENCE [LARGE SCALE GENOMIC DNA]</scope>
    <source>
        <strain evidence="10 11">CBS 147.97</strain>
    </source>
</reference>
<sequence>MATDNSTSKIPDSEHHTTTDIDLDEFRGIQLKDVIPNTRAPWYRDGTLLKLNFLLLAALLTQTASGFDASMLNGMQSLPQWEKFFGHPMGNRLGAMSFGPGGGTLISVLVSSQLCDRYGRRMGIFVGSAFIIVGAILQTAANDFGMFVAGRFVIGFGLGIVATGAPPLLSELAYPTHRAQIVSFFLVSWPLGSLIAAWITFGTFKMQNSWAWRLPSLLQCFFSLIQISLVWFCPESPRWLIYQGRHREAKDILVKWHGYGDPNSRLAQFEYAEITATLELEKIQKKARWSEYISSTGNRHRLFIALYIPAMLQLCGNALTSYFLSKVLNSIGIKDHKTQLALNGSLSVWSLITATTAALLCDRAGRRRLFLVGLIGMGLSFVVWTALSAVNQETHFEHTGYAAGVLTMIFIFSAWYHCCSPIGATYIMEVTPFSLRAKAAMLYQLTGNLAGLFNSFTNPIAMEAIEWKYYIVWCCALAIHLVVVFFMFPETKGRSLEEVSELFDGPRDVVEELEVAQKQDVTFIENATRPQAFH</sequence>
<accession>A0A074W5I7</accession>
<feature type="transmembrane region" description="Helical" evidence="8">
    <location>
        <begin position="399"/>
        <end position="418"/>
    </location>
</feature>
<dbReference type="InterPro" id="IPR036259">
    <property type="entry name" value="MFS_trans_sf"/>
</dbReference>
<evidence type="ECO:0000256" key="7">
    <source>
        <dbReference type="RuleBase" id="RU003346"/>
    </source>
</evidence>
<evidence type="ECO:0000256" key="4">
    <source>
        <dbReference type="ARBA" id="ARBA00022692"/>
    </source>
</evidence>
<gene>
    <name evidence="10" type="ORF">M436DRAFT_68148</name>
</gene>
<dbReference type="InterPro" id="IPR005828">
    <property type="entry name" value="MFS_sugar_transport-like"/>
</dbReference>
<keyword evidence="6 8" id="KW-0472">Membrane</keyword>
<keyword evidence="4 8" id="KW-0812">Transmembrane</keyword>
<name>A0A074W5I7_9PEZI</name>
<evidence type="ECO:0000259" key="9">
    <source>
        <dbReference type="PROSITE" id="PS50850"/>
    </source>
</evidence>
<evidence type="ECO:0000256" key="1">
    <source>
        <dbReference type="ARBA" id="ARBA00004141"/>
    </source>
</evidence>
<evidence type="ECO:0000256" key="5">
    <source>
        <dbReference type="ARBA" id="ARBA00022989"/>
    </source>
</evidence>
<dbReference type="PANTHER" id="PTHR48022">
    <property type="entry name" value="PLASTIDIC GLUCOSE TRANSPORTER 4"/>
    <property type="match status" value="1"/>
</dbReference>
<dbReference type="GO" id="GO:0016020">
    <property type="term" value="C:membrane"/>
    <property type="evidence" value="ECO:0007669"/>
    <property type="project" value="UniProtKB-SubCell"/>
</dbReference>
<evidence type="ECO:0000256" key="8">
    <source>
        <dbReference type="SAM" id="Phobius"/>
    </source>
</evidence>
<evidence type="ECO:0000313" key="11">
    <source>
        <dbReference type="Proteomes" id="UP000027730"/>
    </source>
</evidence>
<evidence type="ECO:0000256" key="2">
    <source>
        <dbReference type="ARBA" id="ARBA00010992"/>
    </source>
</evidence>
<feature type="transmembrane region" description="Helical" evidence="8">
    <location>
        <begin position="181"/>
        <end position="204"/>
    </location>
</feature>
<comment type="similarity">
    <text evidence="2 7">Belongs to the major facilitator superfamily. Sugar transporter (TC 2.A.1.1) family.</text>
</comment>
<feature type="transmembrane region" description="Helical" evidence="8">
    <location>
        <begin position="369"/>
        <end position="387"/>
    </location>
</feature>
<organism evidence="10 11">
    <name type="scientific">Aureobasidium namibiae CBS 147.97</name>
    <dbReference type="NCBI Taxonomy" id="1043004"/>
    <lineage>
        <taxon>Eukaryota</taxon>
        <taxon>Fungi</taxon>
        <taxon>Dikarya</taxon>
        <taxon>Ascomycota</taxon>
        <taxon>Pezizomycotina</taxon>
        <taxon>Dothideomycetes</taxon>
        <taxon>Dothideomycetidae</taxon>
        <taxon>Dothideales</taxon>
        <taxon>Saccotheciaceae</taxon>
        <taxon>Aureobasidium</taxon>
    </lineage>
</organism>
<proteinExistence type="inferred from homology"/>
<comment type="subcellular location">
    <subcellularLocation>
        <location evidence="1">Membrane</location>
        <topology evidence="1">Multi-pass membrane protein</topology>
    </subcellularLocation>
</comment>
<keyword evidence="5 8" id="KW-1133">Transmembrane helix</keyword>
<dbReference type="PANTHER" id="PTHR48022:SF24">
    <property type="entry name" value="HEXOSE TRANSPORTER PROTEIN (AFU_ORTHOLOGUE AFUA_8G04480)"/>
    <property type="match status" value="1"/>
</dbReference>
<dbReference type="STRING" id="1043004.A0A074W5I7"/>
<feature type="transmembrane region" description="Helical" evidence="8">
    <location>
        <begin position="344"/>
        <end position="362"/>
    </location>
</feature>
<feature type="transmembrane region" description="Helical" evidence="8">
    <location>
        <begin position="210"/>
        <end position="233"/>
    </location>
</feature>
<dbReference type="InterPro" id="IPR050360">
    <property type="entry name" value="MFS_Sugar_Transporters"/>
</dbReference>
<dbReference type="OrthoDB" id="6133115at2759"/>
<feature type="transmembrane region" description="Helical" evidence="8">
    <location>
        <begin position="53"/>
        <end position="72"/>
    </location>
</feature>
<dbReference type="GeneID" id="25414353"/>
<dbReference type="InterPro" id="IPR005829">
    <property type="entry name" value="Sugar_transporter_CS"/>
</dbReference>
<feature type="transmembrane region" description="Helical" evidence="8">
    <location>
        <begin position="92"/>
        <end position="110"/>
    </location>
</feature>
<keyword evidence="3 7" id="KW-0813">Transport</keyword>
<feature type="domain" description="Major facilitator superfamily (MFS) profile" evidence="9">
    <location>
        <begin position="54"/>
        <end position="492"/>
    </location>
</feature>
<evidence type="ECO:0000256" key="3">
    <source>
        <dbReference type="ARBA" id="ARBA00022448"/>
    </source>
</evidence>
<dbReference type="RefSeq" id="XP_013422611.1">
    <property type="nucleotide sequence ID" value="XM_013567157.1"/>
</dbReference>
<dbReference type="PROSITE" id="PS50850">
    <property type="entry name" value="MFS"/>
    <property type="match status" value="1"/>
</dbReference>
<feature type="transmembrane region" description="Helical" evidence="8">
    <location>
        <begin position="469"/>
        <end position="488"/>
    </location>
</feature>
<dbReference type="InterPro" id="IPR003663">
    <property type="entry name" value="Sugar/inositol_transpt"/>
</dbReference>
<dbReference type="AlphaFoldDB" id="A0A074W5I7"/>
<evidence type="ECO:0000313" key="10">
    <source>
        <dbReference type="EMBL" id="KEQ68400.1"/>
    </source>
</evidence>
<dbReference type="SUPFAM" id="SSF103473">
    <property type="entry name" value="MFS general substrate transporter"/>
    <property type="match status" value="1"/>
</dbReference>
<dbReference type="PROSITE" id="PS00217">
    <property type="entry name" value="SUGAR_TRANSPORT_2"/>
    <property type="match status" value="1"/>
</dbReference>
<evidence type="ECO:0000256" key="6">
    <source>
        <dbReference type="ARBA" id="ARBA00023136"/>
    </source>
</evidence>